<evidence type="ECO:0000259" key="12">
    <source>
        <dbReference type="PROSITE" id="PS50262"/>
    </source>
</evidence>
<evidence type="ECO:0000256" key="5">
    <source>
        <dbReference type="ARBA" id="ARBA00022692"/>
    </source>
</evidence>
<comment type="subcellular location">
    <subcellularLocation>
        <location evidence="1 11">Cell membrane</location>
        <topology evidence="1 11">Multi-pass membrane protein</topology>
    </subcellularLocation>
</comment>
<dbReference type="InterPro" id="IPR004072">
    <property type="entry name" value="Vmron_rcpt_1"/>
</dbReference>
<evidence type="ECO:0000256" key="3">
    <source>
        <dbReference type="ARBA" id="ARBA00022475"/>
    </source>
</evidence>
<keyword evidence="9 11" id="KW-0675">Receptor</keyword>
<dbReference type="PROSITE" id="PS50262">
    <property type="entry name" value="G_PROTEIN_RECEP_F1_2"/>
    <property type="match status" value="1"/>
</dbReference>
<dbReference type="EMBL" id="JAGXEW010000045">
    <property type="protein sequence ID" value="KAK1152791.1"/>
    <property type="molecule type" value="Genomic_DNA"/>
</dbReference>
<dbReference type="SUPFAM" id="SSF81321">
    <property type="entry name" value="Family A G protein-coupled receptor-like"/>
    <property type="match status" value="1"/>
</dbReference>
<accession>A0AAD8FT20</accession>
<feature type="transmembrane region" description="Helical" evidence="11">
    <location>
        <begin position="127"/>
        <end position="149"/>
    </location>
</feature>
<dbReference type="GO" id="GO:0005886">
    <property type="term" value="C:plasma membrane"/>
    <property type="evidence" value="ECO:0007669"/>
    <property type="project" value="UniProtKB-SubCell"/>
</dbReference>
<feature type="transmembrane region" description="Helical" evidence="11">
    <location>
        <begin position="231"/>
        <end position="248"/>
    </location>
</feature>
<keyword evidence="14" id="KW-1185">Reference proteome</keyword>
<evidence type="ECO:0000256" key="7">
    <source>
        <dbReference type="ARBA" id="ARBA00023040"/>
    </source>
</evidence>
<keyword evidence="10 11" id="KW-0807">Transducer</keyword>
<feature type="domain" description="G-protein coupled receptors family 1 profile" evidence="12">
    <location>
        <begin position="22"/>
        <end position="285"/>
    </location>
</feature>
<feature type="transmembrane region" description="Helical" evidence="11">
    <location>
        <begin position="12"/>
        <end position="34"/>
    </location>
</feature>
<evidence type="ECO:0000256" key="4">
    <source>
        <dbReference type="ARBA" id="ARBA00022507"/>
    </source>
</evidence>
<proteinExistence type="inferred from homology"/>
<evidence type="ECO:0000256" key="11">
    <source>
        <dbReference type="RuleBase" id="RU364061"/>
    </source>
</evidence>
<organism evidence="13 14">
    <name type="scientific">Acipenser oxyrinchus oxyrinchus</name>
    <dbReference type="NCBI Taxonomy" id="40147"/>
    <lineage>
        <taxon>Eukaryota</taxon>
        <taxon>Metazoa</taxon>
        <taxon>Chordata</taxon>
        <taxon>Craniata</taxon>
        <taxon>Vertebrata</taxon>
        <taxon>Euteleostomi</taxon>
        <taxon>Actinopterygii</taxon>
        <taxon>Chondrostei</taxon>
        <taxon>Acipenseriformes</taxon>
        <taxon>Acipenseridae</taxon>
        <taxon>Acipenser</taxon>
    </lineage>
</organism>
<keyword evidence="3 11" id="KW-1003">Cell membrane</keyword>
<keyword evidence="8 11" id="KW-0472">Membrane</keyword>
<feature type="transmembrane region" description="Helical" evidence="11">
    <location>
        <begin position="191"/>
        <end position="210"/>
    </location>
</feature>
<name>A0AAD8FT20_ACIOX</name>
<evidence type="ECO:0000256" key="1">
    <source>
        <dbReference type="ARBA" id="ARBA00004651"/>
    </source>
</evidence>
<reference evidence="13" key="1">
    <citation type="submission" date="2022-02" db="EMBL/GenBank/DDBJ databases">
        <title>Atlantic sturgeon de novo genome assembly.</title>
        <authorList>
            <person name="Stock M."/>
            <person name="Klopp C."/>
            <person name="Guiguen Y."/>
            <person name="Cabau C."/>
            <person name="Parinello H."/>
            <person name="Santidrian Yebra-Pimentel E."/>
            <person name="Kuhl H."/>
            <person name="Dirks R.P."/>
            <person name="Guessner J."/>
            <person name="Wuertz S."/>
            <person name="Du K."/>
            <person name="Schartl M."/>
        </authorList>
    </citation>
    <scope>NUCLEOTIDE SEQUENCE</scope>
    <source>
        <strain evidence="13">STURGEONOMICS-FGT-2020</strain>
        <tissue evidence="13">Whole blood</tissue>
    </source>
</reference>
<keyword evidence="4 11" id="KW-0589">Pheromone response</keyword>
<dbReference type="PANTHER" id="PTHR24062">
    <property type="entry name" value="VOMERONASAL TYPE-1 RECEPTOR"/>
    <property type="match status" value="1"/>
</dbReference>
<evidence type="ECO:0000256" key="6">
    <source>
        <dbReference type="ARBA" id="ARBA00022989"/>
    </source>
</evidence>
<evidence type="ECO:0000313" key="14">
    <source>
        <dbReference type="Proteomes" id="UP001230051"/>
    </source>
</evidence>
<keyword evidence="7 11" id="KW-0297">G-protein coupled receptor</keyword>
<feature type="transmembrane region" description="Helical" evidence="11">
    <location>
        <begin position="268"/>
        <end position="287"/>
    </location>
</feature>
<evidence type="ECO:0000256" key="2">
    <source>
        <dbReference type="ARBA" id="ARBA00010663"/>
    </source>
</evidence>
<feature type="transmembrane region" description="Helical" evidence="11">
    <location>
        <begin position="46"/>
        <end position="72"/>
    </location>
</feature>
<dbReference type="Proteomes" id="UP001230051">
    <property type="component" value="Unassembled WGS sequence"/>
</dbReference>
<dbReference type="GO" id="GO:0019236">
    <property type="term" value="P:response to pheromone"/>
    <property type="evidence" value="ECO:0007669"/>
    <property type="project" value="UniProtKB-KW"/>
</dbReference>
<feature type="transmembrane region" description="Helical" evidence="11">
    <location>
        <begin position="93"/>
        <end position="115"/>
    </location>
</feature>
<dbReference type="Pfam" id="PF03402">
    <property type="entry name" value="V1R"/>
    <property type="match status" value="1"/>
</dbReference>
<comment type="caution">
    <text evidence="13">The sequence shown here is derived from an EMBL/GenBank/DDBJ whole genome shotgun (WGS) entry which is preliminary data.</text>
</comment>
<evidence type="ECO:0000256" key="10">
    <source>
        <dbReference type="ARBA" id="ARBA00023224"/>
    </source>
</evidence>
<evidence type="ECO:0000313" key="13">
    <source>
        <dbReference type="EMBL" id="KAK1152791.1"/>
    </source>
</evidence>
<dbReference type="FunFam" id="1.20.1070.10:FF:000300">
    <property type="entry name" value="Vomeronasal type-1 receptor"/>
    <property type="match status" value="1"/>
</dbReference>
<protein>
    <recommendedName>
        <fullName evidence="11">Vomeronasal type-1 receptor</fullName>
    </recommendedName>
</protein>
<keyword evidence="6 11" id="KW-1133">Transmembrane helix</keyword>
<dbReference type="InterPro" id="IPR017452">
    <property type="entry name" value="GPCR_Rhodpsn_7TM"/>
</dbReference>
<gene>
    <name evidence="13" type="primary">ora1</name>
    <name evidence="13" type="ORF">AOXY_G30904</name>
</gene>
<comment type="similarity">
    <text evidence="2 11">Belongs to the G-protein coupled receptor 1 family.</text>
</comment>
<evidence type="ECO:0000256" key="9">
    <source>
        <dbReference type="ARBA" id="ARBA00023170"/>
    </source>
</evidence>
<evidence type="ECO:0000256" key="8">
    <source>
        <dbReference type="ARBA" id="ARBA00023136"/>
    </source>
</evidence>
<dbReference type="GO" id="GO:0016503">
    <property type="term" value="F:pheromone receptor activity"/>
    <property type="evidence" value="ECO:0007669"/>
    <property type="project" value="InterPro"/>
</dbReference>
<dbReference type="AlphaFoldDB" id="A0AAD8FT20"/>
<sequence length="315" mass="35482">MDLPSILKAVSNLLLIAVGIPGNLIVLLVFGYIGCAEENLLPADSIVFMLAFVHLLIILTRGVPQTLFTLNYRGFYDSSTCKFLIFIYRMSRAMSMSMTFLLSAYQSILIAPVTSRLSYLKPKLSTLLLPSFVFLWLLDGATSIHGILYTSHIRNITALKFTLNLSYCIVEYPSEASYFGTGTMELTRDLFFVFFMVVTSSYILFVLYRHRQQVKGIRSSEQNQHTPEMRAAKIVVTFVTLFVVFFGVDNMTWVYTLSAHKVPVDLNNVRVFFSSLYASVSPIVVIASNKKVNRKLQCTKTVKVSQSKTTIVSTD</sequence>
<keyword evidence="5 11" id="KW-0812">Transmembrane</keyword>
<dbReference type="Gene3D" id="1.20.1070.10">
    <property type="entry name" value="Rhodopsin 7-helix transmembrane proteins"/>
    <property type="match status" value="1"/>
</dbReference>